<evidence type="ECO:0000259" key="10">
    <source>
        <dbReference type="Pfam" id="PF04715"/>
    </source>
</evidence>
<comment type="function">
    <text evidence="7">Part of a heterotetrameric complex that catalyzes the two-step biosynthesis of anthranilate, an intermediate in the biosynthesis of L-tryptophan. In the first step, the glutamine-binding beta subunit (TrpG) of anthranilate synthase (AS) provides the glutamine amidotransferase activity which generates ammonia as a substrate that, along with chorismate, is used in the second step, catalyzed by the large alpha subunit of AS (TrpE) to produce anthranilate. In the absence of TrpG, TrpE can synthesize anthranilate directly from chorismate and high concentrations of ammonia.</text>
</comment>
<evidence type="ECO:0000313" key="11">
    <source>
        <dbReference type="EMBL" id="GAE90223.1"/>
    </source>
</evidence>
<organism evidence="11 12">
    <name type="scientific">Acetivibrio straminisolvens JCM 21531</name>
    <dbReference type="NCBI Taxonomy" id="1294263"/>
    <lineage>
        <taxon>Bacteria</taxon>
        <taxon>Bacillati</taxon>
        <taxon>Bacillota</taxon>
        <taxon>Clostridia</taxon>
        <taxon>Eubacteriales</taxon>
        <taxon>Oscillospiraceae</taxon>
        <taxon>Acetivibrio</taxon>
    </lineage>
</organism>
<comment type="caution">
    <text evidence="11">The sequence shown here is derived from an EMBL/GenBank/DDBJ whole genome shotgun (WGS) entry which is preliminary data.</text>
</comment>
<evidence type="ECO:0000256" key="1">
    <source>
        <dbReference type="ARBA" id="ARBA00001946"/>
    </source>
</evidence>
<dbReference type="PANTHER" id="PTHR11236">
    <property type="entry name" value="AMINOBENZOATE/ANTHRANILATE SYNTHASE"/>
    <property type="match status" value="1"/>
</dbReference>
<dbReference type="SUPFAM" id="SSF56322">
    <property type="entry name" value="ADC synthase"/>
    <property type="match status" value="1"/>
</dbReference>
<evidence type="ECO:0000256" key="2">
    <source>
        <dbReference type="ARBA" id="ARBA00011575"/>
    </source>
</evidence>
<feature type="domain" description="Chorismate-utilising enzyme C-terminal" evidence="9">
    <location>
        <begin position="226"/>
        <end position="346"/>
    </location>
</feature>
<name>W4VBQ2_9FIRM</name>
<evidence type="ECO:0000256" key="6">
    <source>
        <dbReference type="ARBA" id="ARBA00023239"/>
    </source>
</evidence>
<gene>
    <name evidence="11" type="ORF">JCM21531_3814</name>
</gene>
<dbReference type="Gene3D" id="3.60.120.10">
    <property type="entry name" value="Anthranilate synthase"/>
    <property type="match status" value="1"/>
</dbReference>
<dbReference type="PANTHER" id="PTHR11236:SF48">
    <property type="entry name" value="ISOCHORISMATE SYNTHASE MENF"/>
    <property type="match status" value="1"/>
</dbReference>
<accession>W4VBQ2</accession>
<sequence>MFYPSIDEVKIMAKDYNIIPVAMEVYADMETPISLFKRFEESSYCFLLESVEGGEKWARYSIIGRNPFLIVESFRNKTVIKERNGSQKEVEGNPVEIIKELMGKFKGADLPNLPRFNGGAVGYFGYDIIRHYENLPNVPEDDLHLPESHFMFTDEVLVYDHLKQKIHIIVNLHVNGNLERAYNSAVDRIKSIHREIHDTKWKTMDNYIFDDNKKDNEFTVKSNVSKESFCQNVLKAKQYIKDGDIFRVVLSQRLCVETDQNPFNIYRSLRLINPSPYMYYLKFGNYRIIGSSPEMLVRVENGIVETCPIAGTRKRARTEEEDEALEKELLSDERELAGHVMLVDLEETISEEFQDTVL</sequence>
<dbReference type="Pfam" id="PF00425">
    <property type="entry name" value="Chorismate_bind"/>
    <property type="match status" value="1"/>
</dbReference>
<dbReference type="GO" id="GO:0000162">
    <property type="term" value="P:L-tryptophan biosynthetic process"/>
    <property type="evidence" value="ECO:0007669"/>
    <property type="project" value="TreeGrafter"/>
</dbReference>
<evidence type="ECO:0000256" key="8">
    <source>
        <dbReference type="ARBA" id="ARBA00047683"/>
    </source>
</evidence>
<dbReference type="InterPro" id="IPR019999">
    <property type="entry name" value="Anth_synth_I-like"/>
</dbReference>
<evidence type="ECO:0000256" key="4">
    <source>
        <dbReference type="ARBA" id="ARBA00022723"/>
    </source>
</evidence>
<evidence type="ECO:0000256" key="5">
    <source>
        <dbReference type="ARBA" id="ARBA00022842"/>
    </source>
</evidence>
<comment type="catalytic activity">
    <reaction evidence="8">
        <text>chorismate + L-glutamine = anthranilate + pyruvate + L-glutamate + H(+)</text>
        <dbReference type="Rhea" id="RHEA:21732"/>
        <dbReference type="ChEBI" id="CHEBI:15361"/>
        <dbReference type="ChEBI" id="CHEBI:15378"/>
        <dbReference type="ChEBI" id="CHEBI:16567"/>
        <dbReference type="ChEBI" id="CHEBI:29748"/>
        <dbReference type="ChEBI" id="CHEBI:29985"/>
        <dbReference type="ChEBI" id="CHEBI:58359"/>
        <dbReference type="EC" id="4.1.3.27"/>
    </reaction>
</comment>
<evidence type="ECO:0000259" key="9">
    <source>
        <dbReference type="Pfam" id="PF00425"/>
    </source>
</evidence>
<comment type="subunit">
    <text evidence="2">Heterotetramer consisting of two non-identical subunits: a beta subunit (TrpG) and a large alpha subunit (TrpE).</text>
</comment>
<keyword evidence="4" id="KW-0479">Metal-binding</keyword>
<evidence type="ECO:0000256" key="7">
    <source>
        <dbReference type="ARBA" id="ARBA00025634"/>
    </source>
</evidence>
<evidence type="ECO:0000256" key="3">
    <source>
        <dbReference type="ARBA" id="ARBA00020653"/>
    </source>
</evidence>
<dbReference type="InterPro" id="IPR006805">
    <property type="entry name" value="Anth_synth_I_N"/>
</dbReference>
<keyword evidence="6" id="KW-0456">Lyase</keyword>
<dbReference type="Pfam" id="PF04715">
    <property type="entry name" value="Anth_synt_I_N"/>
    <property type="match status" value="1"/>
</dbReference>
<protein>
    <recommendedName>
        <fullName evidence="3">Anthranilate synthase component 1</fullName>
    </recommendedName>
</protein>
<dbReference type="AlphaFoldDB" id="W4VBQ2"/>
<keyword evidence="5" id="KW-0460">Magnesium</keyword>
<dbReference type="STRING" id="1294263.JCM21531_3814"/>
<comment type="cofactor">
    <cofactor evidence="1">
        <name>Mg(2+)</name>
        <dbReference type="ChEBI" id="CHEBI:18420"/>
    </cofactor>
</comment>
<keyword evidence="12" id="KW-1185">Reference proteome</keyword>
<dbReference type="GO" id="GO:0046872">
    <property type="term" value="F:metal ion binding"/>
    <property type="evidence" value="ECO:0007669"/>
    <property type="project" value="UniProtKB-KW"/>
</dbReference>
<dbReference type="Proteomes" id="UP000019109">
    <property type="component" value="Unassembled WGS sequence"/>
</dbReference>
<dbReference type="EMBL" id="BAVR01000060">
    <property type="protein sequence ID" value="GAE90223.1"/>
    <property type="molecule type" value="Genomic_DNA"/>
</dbReference>
<feature type="domain" description="Anthranilate synthase component I N-terminal" evidence="10">
    <location>
        <begin position="28"/>
        <end position="168"/>
    </location>
</feature>
<dbReference type="GO" id="GO:0004049">
    <property type="term" value="F:anthranilate synthase activity"/>
    <property type="evidence" value="ECO:0007669"/>
    <property type="project" value="UniProtKB-EC"/>
</dbReference>
<proteinExistence type="predicted"/>
<reference evidence="11" key="1">
    <citation type="journal article" date="2014" name="Genome Announc.">
        <title>Draft Genome Sequence of Clostridium straminisolvens Strain JCM 21531T, Isolated from a Cellulose-Degrading Bacterial Community.</title>
        <authorList>
            <person name="Yuki M."/>
            <person name="Oshima K."/>
            <person name="Suda W."/>
            <person name="Sakamoto M."/>
            <person name="Kitamura K."/>
            <person name="Iida T."/>
            <person name="Hattori M."/>
            <person name="Ohkuma M."/>
        </authorList>
    </citation>
    <scope>NUCLEOTIDE SEQUENCE [LARGE SCALE GENOMIC DNA]</scope>
    <source>
        <strain evidence="11">JCM 21531</strain>
    </source>
</reference>
<dbReference type="InterPro" id="IPR005801">
    <property type="entry name" value="ADC_synthase"/>
</dbReference>
<evidence type="ECO:0000313" key="12">
    <source>
        <dbReference type="Proteomes" id="UP000019109"/>
    </source>
</evidence>
<dbReference type="InterPro" id="IPR015890">
    <property type="entry name" value="Chorismate_C"/>
</dbReference>